<accession>A0A6J5L2G6</accession>
<sequence length="65" mass="7350">MMAGLEFDVKGNVCYVWSYSDNPDEDVETIRLWAQATKRAYLVILGPQYEDVGGFARDVLYSGEP</sequence>
<dbReference type="EMBL" id="LR796209">
    <property type="protein sequence ID" value="CAB4127417.1"/>
    <property type="molecule type" value="Genomic_DNA"/>
</dbReference>
<organism evidence="1">
    <name type="scientific">uncultured Caudovirales phage</name>
    <dbReference type="NCBI Taxonomy" id="2100421"/>
    <lineage>
        <taxon>Viruses</taxon>
        <taxon>Duplodnaviria</taxon>
        <taxon>Heunggongvirae</taxon>
        <taxon>Uroviricota</taxon>
        <taxon>Caudoviricetes</taxon>
        <taxon>Peduoviridae</taxon>
        <taxon>Maltschvirus</taxon>
        <taxon>Maltschvirus maltsch</taxon>
    </lineage>
</organism>
<name>A0A6J5L2G6_9CAUD</name>
<reference evidence="1" key="1">
    <citation type="submission" date="2020-04" db="EMBL/GenBank/DDBJ databases">
        <authorList>
            <person name="Chiriac C."/>
            <person name="Salcher M."/>
            <person name="Ghai R."/>
            <person name="Kavagutti S V."/>
        </authorList>
    </citation>
    <scope>NUCLEOTIDE SEQUENCE</scope>
</reference>
<proteinExistence type="predicted"/>
<protein>
    <submittedName>
        <fullName evidence="1">Uncharacterized protein</fullName>
    </submittedName>
</protein>
<gene>
    <name evidence="1" type="ORF">UFOVP75_186</name>
</gene>
<evidence type="ECO:0000313" key="1">
    <source>
        <dbReference type="EMBL" id="CAB4127417.1"/>
    </source>
</evidence>